<evidence type="ECO:0000313" key="1">
    <source>
        <dbReference type="EMBL" id="BAY73229.1"/>
    </source>
</evidence>
<reference evidence="1 2" key="1">
    <citation type="submission" date="2017-06" db="EMBL/GenBank/DDBJ databases">
        <title>Genome sequencing of cyanobaciteial culture collection at National Institute for Environmental Studies (NIES).</title>
        <authorList>
            <person name="Hirose Y."/>
            <person name="Shimura Y."/>
            <person name="Fujisawa T."/>
            <person name="Nakamura Y."/>
            <person name="Kawachi M."/>
        </authorList>
    </citation>
    <scope>NUCLEOTIDE SEQUENCE [LARGE SCALE GENOMIC DNA]</scope>
    <source>
        <strain evidence="1 2">NIES-23</strain>
        <plasmid evidence="2">Plasmid Plasmid2 dna</plasmid>
    </source>
</reference>
<name>A0A1Z4KW73_ANAVA</name>
<proteinExistence type="predicted"/>
<protein>
    <submittedName>
        <fullName evidence="1">Uncharacterized protein</fullName>
    </submittedName>
</protein>
<dbReference type="EMBL" id="AP018218">
    <property type="protein sequence ID" value="BAY73229.1"/>
    <property type="molecule type" value="Genomic_DNA"/>
</dbReference>
<keyword evidence="1" id="KW-0614">Plasmid</keyword>
<dbReference type="AlphaFoldDB" id="A0A1Z4KW73"/>
<sequence length="88" mass="10002">MQNLTRIDDPASLIESGVYQIDRTLYRYIEKIGTLKAPQYIFRPLAGEKKKEDIKLNHKALSTRCYAVEGLSVNGSVVNQQSQQLSLF</sequence>
<dbReference type="Proteomes" id="UP000217507">
    <property type="component" value="Plasmid Plasmid2 dna"/>
</dbReference>
<geneLocation type="plasmid" evidence="1">
    <name>plasmid2</name>
</geneLocation>
<organism evidence="1 2">
    <name type="scientific">Trichormus variabilis NIES-23</name>
    <dbReference type="NCBI Taxonomy" id="1973479"/>
    <lineage>
        <taxon>Bacteria</taxon>
        <taxon>Bacillati</taxon>
        <taxon>Cyanobacteriota</taxon>
        <taxon>Cyanophyceae</taxon>
        <taxon>Nostocales</taxon>
        <taxon>Nostocaceae</taxon>
        <taxon>Trichormus</taxon>
    </lineage>
</organism>
<gene>
    <name evidence="1" type="ORF">NIES23_60570</name>
</gene>
<evidence type="ECO:0000313" key="2">
    <source>
        <dbReference type="Proteomes" id="UP000217507"/>
    </source>
</evidence>
<accession>A0A1Z4KW73</accession>